<dbReference type="Gene3D" id="2.50.20.10">
    <property type="entry name" value="Lipoprotein localisation LolA/LolB/LppX"/>
    <property type="match status" value="1"/>
</dbReference>
<dbReference type="GeneID" id="56472555"/>
<protein>
    <recommendedName>
        <fullName evidence="4">DUF4179 domain-containing protein</fullName>
    </recommendedName>
</protein>
<keyword evidence="1" id="KW-0812">Transmembrane</keyword>
<proteinExistence type="predicted"/>
<dbReference type="OrthoDB" id="2834255at2"/>
<keyword evidence="1" id="KW-0472">Membrane</keyword>
<evidence type="ECO:0008006" key="4">
    <source>
        <dbReference type="Google" id="ProtNLM"/>
    </source>
</evidence>
<reference evidence="2 3" key="1">
    <citation type="submission" date="2016-10" db="EMBL/GenBank/DDBJ databases">
        <title>The whole genome sequencing and assembly of Bacillus simplex DSM 1321 strain.</title>
        <authorList>
            <person name="Park M.-K."/>
            <person name="Lee Y.-J."/>
            <person name="Yi H."/>
            <person name="Bahn Y.-S."/>
            <person name="Kim J.F."/>
            <person name="Lee D.-W."/>
        </authorList>
    </citation>
    <scope>NUCLEOTIDE SEQUENCE [LARGE SCALE GENOMIC DNA]</scope>
    <source>
        <strain evidence="2 3">DSM 1321</strain>
    </source>
</reference>
<evidence type="ECO:0000256" key="1">
    <source>
        <dbReference type="SAM" id="Phobius"/>
    </source>
</evidence>
<feature type="transmembrane region" description="Helical" evidence="1">
    <location>
        <begin position="42"/>
        <end position="61"/>
    </location>
</feature>
<dbReference type="RefSeq" id="WP_063236443.1">
    <property type="nucleotide sequence ID" value="NZ_BCVO01000053.1"/>
</dbReference>
<gene>
    <name evidence="2" type="ORF">BS1321_07400</name>
</gene>
<name>A0A223EEX6_9BACI</name>
<dbReference type="Proteomes" id="UP000214618">
    <property type="component" value="Chromosome"/>
</dbReference>
<dbReference type="EMBL" id="CP017704">
    <property type="protein sequence ID" value="ASS93812.1"/>
    <property type="molecule type" value="Genomic_DNA"/>
</dbReference>
<keyword evidence="1" id="KW-1133">Transmembrane helix</keyword>
<dbReference type="AlphaFoldDB" id="A0A223EEX6"/>
<organism evidence="2 3">
    <name type="scientific">Peribacillus simplex NBRC 15720 = DSM 1321</name>
    <dbReference type="NCBI Taxonomy" id="1349754"/>
    <lineage>
        <taxon>Bacteria</taxon>
        <taxon>Bacillati</taxon>
        <taxon>Bacillota</taxon>
        <taxon>Bacilli</taxon>
        <taxon>Bacillales</taxon>
        <taxon>Bacillaceae</taxon>
        <taxon>Peribacillus</taxon>
    </lineage>
</organism>
<evidence type="ECO:0000313" key="2">
    <source>
        <dbReference type="EMBL" id="ASS93812.1"/>
    </source>
</evidence>
<sequence>MRNKIKQELENIEIPKEFELMSQKGINKAYSEMNNNRKKSKWLIGFIASAAILLLSIGSLSTPVVKASIQNALNVILADKFKKMENGSGIPPEEVLVSVEENINGELITTYISGSQERTENENGDFSVSDGKTIASYTKNDNEFLIETNDNPGPPIESKIFSEFEKEKIQSLGTKKILDRDAEVYKITISYEETLELWFDKTTDVLVREVQIINGKTYEEGKLISLKTIDKKSNLDLFKIEAPKEANIIDHTKK</sequence>
<accession>A0A223EEX6</accession>
<evidence type="ECO:0000313" key="3">
    <source>
        <dbReference type="Proteomes" id="UP000214618"/>
    </source>
</evidence>